<evidence type="ECO:0000313" key="6">
    <source>
        <dbReference type="EMBL" id="KAJ1523330.1"/>
    </source>
</evidence>
<keyword evidence="5" id="KW-0325">Glycoprotein</keyword>
<dbReference type="FunFam" id="1.20.120.980:FF:000003">
    <property type="entry name" value="Serine protease 16"/>
    <property type="match status" value="1"/>
</dbReference>
<dbReference type="InterPro" id="IPR008758">
    <property type="entry name" value="Peptidase_S28"/>
</dbReference>
<keyword evidence="4" id="KW-0378">Hydrolase</keyword>
<dbReference type="GO" id="GO:0008239">
    <property type="term" value="F:dipeptidyl-peptidase activity"/>
    <property type="evidence" value="ECO:0007669"/>
    <property type="project" value="TreeGrafter"/>
</dbReference>
<dbReference type="GO" id="GO:0006508">
    <property type="term" value="P:proteolysis"/>
    <property type="evidence" value="ECO:0007669"/>
    <property type="project" value="UniProtKB-KW"/>
</dbReference>
<protein>
    <recommendedName>
        <fullName evidence="8">Serine protease K12H4.7</fullName>
    </recommendedName>
</protein>
<sequence length="533" mass="60219">MAAARSFIGTGVVQTRIRSSFRPSDRLVNKRGFPCAMGQLPWALWVATVLALGLGLCEGRLFHRGRQLGGNVKLWSGSAAHVGPGEQWFTQQLDHFDPTNLRTWKQRYFTNSEFHKPGGPVFLMIGGEGEASAHWMVEGQWIEDAKHFDALCFQLEHRYYGKSKPTENLSTENLIYLSSEQALADLAYFIEAMNREHKLPAGTKWIVQGGSYPGSLAAWMRMRYPHLVHGAMSASGPLLAKLDFKEYFYVVRDALSEYNVGCTKAIFDAFQQVDILLKHMIGQRSLNKLFRLCDDIDVSNGDDVTSLFENLASNFAGVVQYNKDNRPRSPTHNITIDVVCDVMLNQQKGTPVHRLGLVNDMLLAASNQTCLDYTYNKMIQQLTNTSWESSMAEGGRQWTYQTCVEFGFFQTSDKFPADFFTKQCADIFGRNVTFLLDFRFSRDLLQKGIMRTNTLYGDLHIQASRIVFVHGSTDPWHTLGITETVNKEAPAIYIKDTAHCAVMYPSSKDDLPQLVAARKQIRNLIGQWLNTKS</sequence>
<dbReference type="GO" id="GO:0070008">
    <property type="term" value="F:serine-type exopeptidase activity"/>
    <property type="evidence" value="ECO:0007669"/>
    <property type="project" value="InterPro"/>
</dbReference>
<dbReference type="InterPro" id="IPR029058">
    <property type="entry name" value="AB_hydrolase_fold"/>
</dbReference>
<evidence type="ECO:0000256" key="4">
    <source>
        <dbReference type="ARBA" id="ARBA00022801"/>
    </source>
</evidence>
<gene>
    <name evidence="6" type="ORF">ONE63_001201</name>
</gene>
<keyword evidence="7" id="KW-1185">Reference proteome</keyword>
<dbReference type="EMBL" id="JAPTSV010000010">
    <property type="protein sequence ID" value="KAJ1523330.1"/>
    <property type="molecule type" value="Genomic_DNA"/>
</dbReference>
<comment type="caution">
    <text evidence="6">The sequence shown here is derived from an EMBL/GenBank/DDBJ whole genome shotgun (WGS) entry which is preliminary data.</text>
</comment>
<dbReference type="SUPFAM" id="SSF53474">
    <property type="entry name" value="alpha/beta-Hydrolases"/>
    <property type="match status" value="1"/>
</dbReference>
<comment type="similarity">
    <text evidence="1">Belongs to the peptidase S28 family.</text>
</comment>
<dbReference type="PANTHER" id="PTHR11010:SF117">
    <property type="entry name" value="SERINE PROTEASE 16"/>
    <property type="match status" value="1"/>
</dbReference>
<accession>A0AAV7XFF3</accession>
<dbReference type="Pfam" id="PF05577">
    <property type="entry name" value="Peptidase_S28"/>
    <property type="match status" value="1"/>
</dbReference>
<evidence type="ECO:0000313" key="7">
    <source>
        <dbReference type="Proteomes" id="UP001075354"/>
    </source>
</evidence>
<dbReference type="Gene3D" id="1.20.120.980">
    <property type="entry name" value="Serine carboxypeptidase S28, SKS domain"/>
    <property type="match status" value="1"/>
</dbReference>
<evidence type="ECO:0000256" key="3">
    <source>
        <dbReference type="ARBA" id="ARBA00022729"/>
    </source>
</evidence>
<evidence type="ECO:0000256" key="1">
    <source>
        <dbReference type="ARBA" id="ARBA00011079"/>
    </source>
</evidence>
<keyword evidence="2" id="KW-0645">Protease</keyword>
<dbReference type="AlphaFoldDB" id="A0AAV7XFF3"/>
<name>A0AAV7XFF3_9NEOP</name>
<evidence type="ECO:0000256" key="5">
    <source>
        <dbReference type="ARBA" id="ARBA00023180"/>
    </source>
</evidence>
<proteinExistence type="inferred from homology"/>
<dbReference type="PANTHER" id="PTHR11010">
    <property type="entry name" value="PROTEASE S28 PRO-X CARBOXYPEPTIDASE-RELATED"/>
    <property type="match status" value="1"/>
</dbReference>
<dbReference type="InterPro" id="IPR042269">
    <property type="entry name" value="Ser_carbopepase_S28_SKS"/>
</dbReference>
<evidence type="ECO:0008006" key="8">
    <source>
        <dbReference type="Google" id="ProtNLM"/>
    </source>
</evidence>
<reference evidence="6" key="1">
    <citation type="submission" date="2022-12" db="EMBL/GenBank/DDBJ databases">
        <title>Chromosome-level genome assembly of the bean flower thrips Megalurothrips usitatus.</title>
        <authorList>
            <person name="Ma L."/>
            <person name="Liu Q."/>
            <person name="Li H."/>
            <person name="Cai W."/>
        </authorList>
    </citation>
    <scope>NUCLEOTIDE SEQUENCE</scope>
    <source>
        <strain evidence="6">Cailab_2022a</strain>
    </source>
</reference>
<keyword evidence="3" id="KW-0732">Signal</keyword>
<dbReference type="Gene3D" id="3.40.50.1820">
    <property type="entry name" value="alpha/beta hydrolase"/>
    <property type="match status" value="1"/>
</dbReference>
<organism evidence="6 7">
    <name type="scientific">Megalurothrips usitatus</name>
    <name type="common">bean blossom thrips</name>
    <dbReference type="NCBI Taxonomy" id="439358"/>
    <lineage>
        <taxon>Eukaryota</taxon>
        <taxon>Metazoa</taxon>
        <taxon>Ecdysozoa</taxon>
        <taxon>Arthropoda</taxon>
        <taxon>Hexapoda</taxon>
        <taxon>Insecta</taxon>
        <taxon>Pterygota</taxon>
        <taxon>Neoptera</taxon>
        <taxon>Paraneoptera</taxon>
        <taxon>Thysanoptera</taxon>
        <taxon>Terebrantia</taxon>
        <taxon>Thripoidea</taxon>
        <taxon>Thripidae</taxon>
        <taxon>Megalurothrips</taxon>
    </lineage>
</organism>
<dbReference type="Proteomes" id="UP001075354">
    <property type="component" value="Chromosome 10"/>
</dbReference>
<evidence type="ECO:0000256" key="2">
    <source>
        <dbReference type="ARBA" id="ARBA00022670"/>
    </source>
</evidence>